<dbReference type="Proteomes" id="UP000035721">
    <property type="component" value="Unassembled WGS sequence"/>
</dbReference>
<feature type="region of interest" description="Disordered" evidence="1">
    <location>
        <begin position="1"/>
        <end position="27"/>
    </location>
</feature>
<proteinExistence type="predicted"/>
<gene>
    <name evidence="2" type="ORF">BN12_200029</name>
</gene>
<feature type="region of interest" description="Disordered" evidence="1">
    <location>
        <begin position="89"/>
        <end position="123"/>
    </location>
</feature>
<dbReference type="STRING" id="1194083.BN12_200029"/>
<keyword evidence="3" id="KW-1185">Reference proteome</keyword>
<organism evidence="2 3">
    <name type="scientific">Nostocoides japonicum T1-X7</name>
    <dbReference type="NCBI Taxonomy" id="1194083"/>
    <lineage>
        <taxon>Bacteria</taxon>
        <taxon>Bacillati</taxon>
        <taxon>Actinomycetota</taxon>
        <taxon>Actinomycetes</taxon>
        <taxon>Micrococcales</taxon>
        <taxon>Intrasporangiaceae</taxon>
        <taxon>Nostocoides</taxon>
    </lineage>
</organism>
<evidence type="ECO:0000256" key="1">
    <source>
        <dbReference type="SAM" id="MobiDB-lite"/>
    </source>
</evidence>
<sequence>MLPLPRVLPDRRSVNSEPFGDRQHALAARPGGSNSFYFLVRQRGSTTSTRVLDDIETLIEHERRRRLKGRRSLDPCGIKAIQPAHVVQVGWPRDHPSEGAMPLRDGPPSTLWTRVGPSEPSAS</sequence>
<evidence type="ECO:0000313" key="3">
    <source>
        <dbReference type="Proteomes" id="UP000035721"/>
    </source>
</evidence>
<protein>
    <submittedName>
        <fullName evidence="2">Uncharacterized protein</fullName>
    </submittedName>
</protein>
<comment type="caution">
    <text evidence="2">The sequence shown here is derived from an EMBL/GenBank/DDBJ whole genome shotgun (WGS) entry which is preliminary data.</text>
</comment>
<dbReference type="EMBL" id="CAJB01000113">
    <property type="protein sequence ID" value="CCH77533.1"/>
    <property type="molecule type" value="Genomic_DNA"/>
</dbReference>
<reference evidence="2 3" key="1">
    <citation type="journal article" date="2013" name="ISME J.">
        <title>A metabolic model for members of the genus Tetrasphaera involved in enhanced biological phosphorus removal.</title>
        <authorList>
            <person name="Kristiansen R."/>
            <person name="Nguyen H.T.T."/>
            <person name="Saunders A.M."/>
            <person name="Nielsen J.L."/>
            <person name="Wimmer R."/>
            <person name="Le V.Q."/>
            <person name="McIlroy S.J."/>
            <person name="Petrovski S."/>
            <person name="Seviour R.J."/>
            <person name="Calteau A."/>
            <person name="Nielsen K.L."/>
            <person name="Nielsen P.H."/>
        </authorList>
    </citation>
    <scope>NUCLEOTIDE SEQUENCE [LARGE SCALE GENOMIC DNA]</scope>
    <source>
        <strain evidence="2 3">T1-X7</strain>
    </source>
</reference>
<name>A0A077LUK1_9MICO</name>
<feature type="compositionally biased region" description="Basic and acidic residues" evidence="1">
    <location>
        <begin position="8"/>
        <end position="24"/>
    </location>
</feature>
<accession>A0A077LUK1</accession>
<evidence type="ECO:0000313" key="2">
    <source>
        <dbReference type="EMBL" id="CCH77533.1"/>
    </source>
</evidence>
<dbReference type="AlphaFoldDB" id="A0A077LUK1"/>